<evidence type="ECO:0000259" key="2">
    <source>
        <dbReference type="Pfam" id="PF00857"/>
    </source>
</evidence>
<dbReference type="Gene3D" id="3.40.50.850">
    <property type="entry name" value="Isochorismatase-like"/>
    <property type="match status" value="1"/>
</dbReference>
<sequence length="216" mass="23033">MAKYWTEALVSTNEGAVYAQQGFGSTLEPKAPYGLLIIDLVNGFADPAVFGGGNIPEAIENTQKLLATAREHGWPVAHTRIVYADDGADNNIFSIKVPGMLGLTEDAHNSHIVPELAPAPGEFIVRKNVPSAFFGTPLAAWLTQRGVQTLLVAGAVTSGCVRSSVVDAMQLGFRPLVVSDCVGDRAIGPHEANLFDMRQKYATVATREEAMKLIGV</sequence>
<name>A0A2U2BEN1_ALCFA</name>
<reference evidence="3 4" key="2">
    <citation type="submission" date="2018-05" db="EMBL/GenBank/DDBJ databases">
        <authorList>
            <person name="Lanie J.A."/>
            <person name="Ng W.-L."/>
            <person name="Kazmierczak K.M."/>
            <person name="Andrzejewski T.M."/>
            <person name="Davidsen T.M."/>
            <person name="Wayne K.J."/>
            <person name="Tettelin H."/>
            <person name="Glass J.I."/>
            <person name="Rusch D."/>
            <person name="Podicherti R."/>
            <person name="Tsui H.-C.T."/>
            <person name="Winkler M.E."/>
        </authorList>
    </citation>
    <scope>NUCLEOTIDE SEQUENCE [LARGE SCALE GENOMIC DNA]</scope>
    <source>
        <strain evidence="3 4">YBY</strain>
    </source>
</reference>
<comment type="caution">
    <text evidence="3">The sequence shown here is derived from an EMBL/GenBank/DDBJ whole genome shotgun (WGS) entry which is preliminary data.</text>
</comment>
<keyword evidence="1" id="KW-0378">Hydrolase</keyword>
<feature type="domain" description="Isochorismatase-like" evidence="2">
    <location>
        <begin position="35"/>
        <end position="209"/>
    </location>
</feature>
<dbReference type="GO" id="GO:0016787">
    <property type="term" value="F:hydrolase activity"/>
    <property type="evidence" value="ECO:0007669"/>
    <property type="project" value="UniProtKB-KW"/>
</dbReference>
<proteinExistence type="predicted"/>
<protein>
    <submittedName>
        <fullName evidence="3">N-carbamoylsarcosine amidase</fullName>
    </submittedName>
</protein>
<dbReference type="InterPro" id="IPR050272">
    <property type="entry name" value="Isochorismatase-like_hydrls"/>
</dbReference>
<dbReference type="InterPro" id="IPR036380">
    <property type="entry name" value="Isochorismatase-like_sf"/>
</dbReference>
<evidence type="ECO:0000256" key="1">
    <source>
        <dbReference type="ARBA" id="ARBA00022801"/>
    </source>
</evidence>
<dbReference type="AlphaFoldDB" id="A0A2U2BEN1"/>
<gene>
    <name evidence="3" type="ORF">DF183_19265</name>
</gene>
<dbReference type="PANTHER" id="PTHR43540">
    <property type="entry name" value="PEROXYUREIDOACRYLATE/UREIDOACRYLATE AMIDOHYDROLASE-RELATED"/>
    <property type="match status" value="1"/>
</dbReference>
<dbReference type="Pfam" id="PF00857">
    <property type="entry name" value="Isochorismatase"/>
    <property type="match status" value="1"/>
</dbReference>
<dbReference type="CDD" id="cd01015">
    <property type="entry name" value="CSHase"/>
    <property type="match status" value="1"/>
</dbReference>
<dbReference type="EMBL" id="QEXO01000006">
    <property type="protein sequence ID" value="PWE12470.1"/>
    <property type="molecule type" value="Genomic_DNA"/>
</dbReference>
<dbReference type="PANTHER" id="PTHR43540:SF1">
    <property type="entry name" value="ISOCHORISMATASE HYDROLASE"/>
    <property type="match status" value="1"/>
</dbReference>
<reference evidence="3 4" key="1">
    <citation type="submission" date="2018-05" db="EMBL/GenBank/DDBJ databases">
        <title>Genome Sequence of an Efficient Indole-Degrading Bacterium, Alcaligenes sp.YBY.</title>
        <authorList>
            <person name="Yang B."/>
        </authorList>
    </citation>
    <scope>NUCLEOTIDE SEQUENCE [LARGE SCALE GENOMIC DNA]</scope>
    <source>
        <strain evidence="3 4">YBY</strain>
    </source>
</reference>
<evidence type="ECO:0000313" key="4">
    <source>
        <dbReference type="Proteomes" id="UP000245216"/>
    </source>
</evidence>
<dbReference type="Proteomes" id="UP000245216">
    <property type="component" value="Unassembled WGS sequence"/>
</dbReference>
<dbReference type="InterPro" id="IPR000868">
    <property type="entry name" value="Isochorismatase-like_dom"/>
</dbReference>
<dbReference type="SUPFAM" id="SSF52499">
    <property type="entry name" value="Isochorismatase-like hydrolases"/>
    <property type="match status" value="1"/>
</dbReference>
<organism evidence="3 4">
    <name type="scientific">Alcaligenes faecalis</name>
    <dbReference type="NCBI Taxonomy" id="511"/>
    <lineage>
        <taxon>Bacteria</taxon>
        <taxon>Pseudomonadati</taxon>
        <taxon>Pseudomonadota</taxon>
        <taxon>Betaproteobacteria</taxon>
        <taxon>Burkholderiales</taxon>
        <taxon>Alcaligenaceae</taxon>
        <taxon>Alcaligenes</taxon>
    </lineage>
</organism>
<accession>A0A2U2BEN1</accession>
<evidence type="ECO:0000313" key="3">
    <source>
        <dbReference type="EMBL" id="PWE12470.1"/>
    </source>
</evidence>